<evidence type="ECO:0000313" key="2">
    <source>
        <dbReference type="EMBL" id="KAE9276635.1"/>
    </source>
</evidence>
<dbReference type="PROSITE" id="PS50994">
    <property type="entry name" value="INTEGRASE"/>
    <property type="match status" value="1"/>
</dbReference>
<reference evidence="2 3" key="1">
    <citation type="submission" date="2018-09" db="EMBL/GenBank/DDBJ databases">
        <title>Genomic investigation of the strawberry pathogen Phytophthora fragariae indicates pathogenicity is determined by transcriptional variation in three key races.</title>
        <authorList>
            <person name="Adams T.M."/>
            <person name="Armitage A.D."/>
            <person name="Sobczyk M.K."/>
            <person name="Bates H.J."/>
            <person name="Dunwell J.M."/>
            <person name="Nellist C.F."/>
            <person name="Harrison R.J."/>
        </authorList>
    </citation>
    <scope>NUCLEOTIDE SEQUENCE [LARGE SCALE GENOMIC DNA]</scope>
    <source>
        <strain evidence="2 3">NOV-77</strain>
    </source>
</reference>
<evidence type="ECO:0000259" key="1">
    <source>
        <dbReference type="PROSITE" id="PS50994"/>
    </source>
</evidence>
<dbReference type="InterPro" id="IPR012337">
    <property type="entry name" value="RNaseH-like_sf"/>
</dbReference>
<dbReference type="EMBL" id="QXFY01004569">
    <property type="protein sequence ID" value="KAE9276635.1"/>
    <property type="molecule type" value="Genomic_DNA"/>
</dbReference>
<dbReference type="GO" id="GO:0003676">
    <property type="term" value="F:nucleic acid binding"/>
    <property type="evidence" value="ECO:0007669"/>
    <property type="project" value="InterPro"/>
</dbReference>
<dbReference type="GO" id="GO:0015074">
    <property type="term" value="P:DNA integration"/>
    <property type="evidence" value="ECO:0007669"/>
    <property type="project" value="InterPro"/>
</dbReference>
<dbReference type="InterPro" id="IPR001584">
    <property type="entry name" value="Integrase_cat-core"/>
</dbReference>
<sequence>MPTVVTFGGHTQHKELLLTEVYYVPGLSVTLLSLWQLVQDDYLIRFDQNGFSGTRGKQRKPLFQAHEHNGVYEVPTPESQFQQSVATAFVARQTRAVPLSELHRKLGHLSVDACRRLASSNAVDGVTLVLGHPPPVCKACAFAKVTKAPAPRKRSSPDELAAGGCHIDVAGPIRASYHGSTFFLVAVWRDYIVVHGMKSKDEAKQKTSDFLHFIERQAEVPVSSLKVVGTDGGTDFFNADFRALVAGQGIRHQRTARYRSSQNGVAERAIRTVTEMAAAMLIDSKLPHYLWEDDIIHAAYIRDRGQDARTSSAKVRSFPRSR</sequence>
<protein>
    <recommendedName>
        <fullName evidence="1">Integrase catalytic domain-containing protein</fullName>
    </recommendedName>
</protein>
<dbReference type="InterPro" id="IPR039537">
    <property type="entry name" value="Retrotran_Ty1/copia-like"/>
</dbReference>
<feature type="domain" description="Integrase catalytic" evidence="1">
    <location>
        <begin position="153"/>
        <end position="322"/>
    </location>
</feature>
<dbReference type="AlphaFoldDB" id="A0A6G0Q9I1"/>
<proteinExistence type="predicted"/>
<accession>A0A6G0Q9I1</accession>
<dbReference type="PANTHER" id="PTHR42648">
    <property type="entry name" value="TRANSPOSASE, PUTATIVE-RELATED"/>
    <property type="match status" value="1"/>
</dbReference>
<dbReference type="PANTHER" id="PTHR42648:SF28">
    <property type="entry name" value="TRANSPOSON-ENCODED PROTEIN WITH RIBONUCLEASE H-LIKE AND RETROVIRUS ZINC FINGER-LIKE DOMAINS"/>
    <property type="match status" value="1"/>
</dbReference>
<comment type="caution">
    <text evidence="2">The sequence shown here is derived from an EMBL/GenBank/DDBJ whole genome shotgun (WGS) entry which is preliminary data.</text>
</comment>
<dbReference type="Gene3D" id="3.30.420.10">
    <property type="entry name" value="Ribonuclease H-like superfamily/Ribonuclease H"/>
    <property type="match status" value="1"/>
</dbReference>
<name>A0A6G0Q9I1_9STRA</name>
<dbReference type="Proteomes" id="UP000486351">
    <property type="component" value="Unassembled WGS sequence"/>
</dbReference>
<evidence type="ECO:0000313" key="3">
    <source>
        <dbReference type="Proteomes" id="UP000486351"/>
    </source>
</evidence>
<gene>
    <name evidence="2" type="ORF">PF008_g29055</name>
</gene>
<organism evidence="2 3">
    <name type="scientific">Phytophthora fragariae</name>
    <dbReference type="NCBI Taxonomy" id="53985"/>
    <lineage>
        <taxon>Eukaryota</taxon>
        <taxon>Sar</taxon>
        <taxon>Stramenopiles</taxon>
        <taxon>Oomycota</taxon>
        <taxon>Peronosporomycetes</taxon>
        <taxon>Peronosporales</taxon>
        <taxon>Peronosporaceae</taxon>
        <taxon>Phytophthora</taxon>
    </lineage>
</organism>
<dbReference type="InterPro" id="IPR036397">
    <property type="entry name" value="RNaseH_sf"/>
</dbReference>
<dbReference type="SUPFAM" id="SSF53098">
    <property type="entry name" value="Ribonuclease H-like"/>
    <property type="match status" value="1"/>
</dbReference>